<evidence type="ECO:0000256" key="2">
    <source>
        <dbReference type="ARBA" id="ARBA00006293"/>
    </source>
</evidence>
<dbReference type="PANTHER" id="PTHR12841:SF6">
    <property type="entry name" value="PROTEIN UNC-50 HOMOLOG"/>
    <property type="match status" value="1"/>
</dbReference>
<evidence type="ECO:0000256" key="5">
    <source>
        <dbReference type="ARBA" id="ARBA00023136"/>
    </source>
</evidence>
<accession>A0A8J2PXL2</accession>
<organism evidence="7 8">
    <name type="scientific">Allacma fusca</name>
    <dbReference type="NCBI Taxonomy" id="39272"/>
    <lineage>
        <taxon>Eukaryota</taxon>
        <taxon>Metazoa</taxon>
        <taxon>Ecdysozoa</taxon>
        <taxon>Arthropoda</taxon>
        <taxon>Hexapoda</taxon>
        <taxon>Collembola</taxon>
        <taxon>Symphypleona</taxon>
        <taxon>Sminthuridae</taxon>
        <taxon>Allacma</taxon>
    </lineage>
</organism>
<comment type="caution">
    <text evidence="7">The sequence shown here is derived from an EMBL/GenBank/DDBJ whole genome shotgun (WGS) entry which is preliminary data.</text>
</comment>
<keyword evidence="4 6" id="KW-1133">Transmembrane helix</keyword>
<comment type="subcellular location">
    <subcellularLocation>
        <location evidence="1">Membrane</location>
        <topology evidence="1">Multi-pass membrane protein</topology>
    </subcellularLocation>
</comment>
<evidence type="ECO:0000256" key="4">
    <source>
        <dbReference type="ARBA" id="ARBA00022989"/>
    </source>
</evidence>
<evidence type="ECO:0000256" key="3">
    <source>
        <dbReference type="ARBA" id="ARBA00022692"/>
    </source>
</evidence>
<dbReference type="Proteomes" id="UP000708208">
    <property type="component" value="Unassembled WGS sequence"/>
</dbReference>
<dbReference type="OrthoDB" id="10027013at2759"/>
<feature type="transmembrane region" description="Helical" evidence="6">
    <location>
        <begin position="67"/>
        <end position="85"/>
    </location>
</feature>
<reference evidence="7" key="1">
    <citation type="submission" date="2021-06" db="EMBL/GenBank/DDBJ databases">
        <authorList>
            <person name="Hodson N. C."/>
            <person name="Mongue J. A."/>
            <person name="Jaron S. K."/>
        </authorList>
    </citation>
    <scope>NUCLEOTIDE SEQUENCE</scope>
</reference>
<feature type="transmembrane region" description="Helical" evidence="6">
    <location>
        <begin position="185"/>
        <end position="204"/>
    </location>
</feature>
<keyword evidence="8" id="KW-1185">Reference proteome</keyword>
<comment type="similarity">
    <text evidence="2">Belongs to the unc-50 family.</text>
</comment>
<evidence type="ECO:0000256" key="1">
    <source>
        <dbReference type="ARBA" id="ARBA00004141"/>
    </source>
</evidence>
<evidence type="ECO:0000256" key="6">
    <source>
        <dbReference type="SAM" id="Phobius"/>
    </source>
</evidence>
<dbReference type="PANTHER" id="PTHR12841">
    <property type="entry name" value="PROTEIN UNC-50 HOMOLOG"/>
    <property type="match status" value="1"/>
</dbReference>
<dbReference type="Pfam" id="PF05216">
    <property type="entry name" value="UNC-50"/>
    <property type="match status" value="1"/>
</dbReference>
<sequence length="281" mass="32441">MDYRRERSASMQSHRSSISSASFTCGSPHFGSSGLPSPVTHRALCTNARAKTYKFFRRIVSFHQMDFEFATWQIIYLFISPQTVYRDFAFRKQTKAQFARDDPAFLVLLGVFLLVSCGGFGLVLRMSFLQYVTLFLYVVFVDCVLTGTVICSILWYLCNKYLLKPGVSQENKVEWAYCFDVHLNALFPAMVILHGVMIVLYHALIGHDWRISVFIGNSLWLLATGYYTYITFLGFSSLPQLQSTRFFLYPFSLIFILYLVTLLVGWNLSTTLVQFYQFRVL</sequence>
<dbReference type="AlphaFoldDB" id="A0A8J2PXL2"/>
<keyword evidence="5 6" id="KW-0472">Membrane</keyword>
<name>A0A8J2PXL2_9HEXA</name>
<feature type="transmembrane region" description="Helical" evidence="6">
    <location>
        <begin position="247"/>
        <end position="269"/>
    </location>
</feature>
<dbReference type="GO" id="GO:0000139">
    <property type="term" value="C:Golgi membrane"/>
    <property type="evidence" value="ECO:0007669"/>
    <property type="project" value="TreeGrafter"/>
</dbReference>
<dbReference type="InterPro" id="IPR007881">
    <property type="entry name" value="UNC-50"/>
</dbReference>
<proteinExistence type="inferred from homology"/>
<feature type="transmembrane region" description="Helical" evidence="6">
    <location>
        <begin position="211"/>
        <end position="235"/>
    </location>
</feature>
<protein>
    <submittedName>
        <fullName evidence="7">Uncharacterized protein</fullName>
    </submittedName>
</protein>
<dbReference type="EMBL" id="CAJVCH010537386">
    <property type="protein sequence ID" value="CAG7825750.1"/>
    <property type="molecule type" value="Genomic_DNA"/>
</dbReference>
<keyword evidence="3 6" id="KW-0812">Transmembrane</keyword>
<feature type="transmembrane region" description="Helical" evidence="6">
    <location>
        <begin position="105"/>
        <end position="124"/>
    </location>
</feature>
<gene>
    <name evidence="7" type="ORF">AFUS01_LOCUS35843</name>
</gene>
<evidence type="ECO:0000313" key="8">
    <source>
        <dbReference type="Proteomes" id="UP000708208"/>
    </source>
</evidence>
<evidence type="ECO:0000313" key="7">
    <source>
        <dbReference type="EMBL" id="CAG7825750.1"/>
    </source>
</evidence>
<feature type="transmembrane region" description="Helical" evidence="6">
    <location>
        <begin position="131"/>
        <end position="157"/>
    </location>
</feature>